<dbReference type="InterPro" id="IPR003313">
    <property type="entry name" value="AraC-bd"/>
</dbReference>
<dbReference type="InterPro" id="IPR018060">
    <property type="entry name" value="HTH_AraC"/>
</dbReference>
<dbReference type="eggNOG" id="COG2207">
    <property type="taxonomic scope" value="Bacteria"/>
</dbReference>
<dbReference type="PROSITE" id="PS00041">
    <property type="entry name" value="HTH_ARAC_FAMILY_1"/>
    <property type="match status" value="1"/>
</dbReference>
<dbReference type="Gene3D" id="1.10.10.60">
    <property type="entry name" value="Homeodomain-like"/>
    <property type="match status" value="2"/>
</dbReference>
<sequence>MRPHLLKIPLNPEHSFNVRYDIVSHFYKMWHFHHEIELVYIIKGSGLQFTGDHIHPFKPGDLIMFGSQLPHLWRSDEIYLQPNASEKLEAIVLHFSPDCFGRDFFSLAENKQIAKLLDTAKKGIRVNGKSKESIAAIMHQLLGSEGSRRIILLLQILEVLSISAELEIVNQQSNIEFNSATEIDRLNNVYQFLLDNYTREIELKEIAEIANITPHAFCRYFKSRTRKTFSGFLIELRINHAAKLLIESNKSVSEICYESGFNNFSHFNKSFKSIIGRTPLQHRKSMLNLT</sequence>
<dbReference type="RefSeq" id="WP_013632182.1">
    <property type="nucleotide sequence ID" value="NC_015177.1"/>
</dbReference>
<dbReference type="InterPro" id="IPR018062">
    <property type="entry name" value="HTH_AraC-typ_CS"/>
</dbReference>
<dbReference type="CDD" id="cd06976">
    <property type="entry name" value="cupin_MtlR-like_N"/>
    <property type="match status" value="1"/>
</dbReference>
<evidence type="ECO:0000259" key="4">
    <source>
        <dbReference type="PROSITE" id="PS01124"/>
    </source>
</evidence>
<dbReference type="InterPro" id="IPR009057">
    <property type="entry name" value="Homeodomain-like_sf"/>
</dbReference>
<evidence type="ECO:0000313" key="5">
    <source>
        <dbReference type="EMBL" id="ADY51683.1"/>
    </source>
</evidence>
<name>F0SC86_PSESL</name>
<dbReference type="PANTHER" id="PTHR43280">
    <property type="entry name" value="ARAC-FAMILY TRANSCRIPTIONAL REGULATOR"/>
    <property type="match status" value="1"/>
</dbReference>
<accession>F0SC86</accession>
<feature type="domain" description="HTH araC/xylS-type" evidence="4">
    <location>
        <begin position="187"/>
        <end position="285"/>
    </location>
</feature>
<dbReference type="AlphaFoldDB" id="F0SC86"/>
<dbReference type="SUPFAM" id="SSF51182">
    <property type="entry name" value="RmlC-like cupins"/>
    <property type="match status" value="1"/>
</dbReference>
<evidence type="ECO:0000256" key="1">
    <source>
        <dbReference type="ARBA" id="ARBA00023015"/>
    </source>
</evidence>
<protein>
    <submittedName>
        <fullName evidence="5">Transcriptional regulator, AraC family</fullName>
    </submittedName>
</protein>
<keyword evidence="6" id="KW-1185">Reference proteome</keyword>
<dbReference type="GO" id="GO:0003700">
    <property type="term" value="F:DNA-binding transcription factor activity"/>
    <property type="evidence" value="ECO:0007669"/>
    <property type="project" value="InterPro"/>
</dbReference>
<keyword evidence="2" id="KW-0238">DNA-binding</keyword>
<dbReference type="SMART" id="SM00342">
    <property type="entry name" value="HTH_ARAC"/>
    <property type="match status" value="1"/>
</dbReference>
<dbReference type="PROSITE" id="PS01124">
    <property type="entry name" value="HTH_ARAC_FAMILY_2"/>
    <property type="match status" value="1"/>
</dbReference>
<dbReference type="HOGENOM" id="CLU_000445_88_3_10"/>
<dbReference type="InterPro" id="IPR014710">
    <property type="entry name" value="RmlC-like_jellyroll"/>
</dbReference>
<dbReference type="STRING" id="762903.Pedsa_1113"/>
<reference evidence="6" key="2">
    <citation type="submission" date="2011-02" db="EMBL/GenBank/DDBJ databases">
        <title>The complete genome of Pedobacter saltans DSM 12145.</title>
        <authorList>
            <consortium name="US DOE Joint Genome Institute (JGI-PGF)"/>
            <person name="Lucas S."/>
            <person name="Copeland A."/>
            <person name="Lapidus A."/>
            <person name="Bruce D."/>
            <person name="Goodwin L."/>
            <person name="Pitluck S."/>
            <person name="Kyrpides N."/>
            <person name="Mavromatis K."/>
            <person name="Pagani I."/>
            <person name="Ivanova N."/>
            <person name="Ovchinnikova G."/>
            <person name="Lu M."/>
            <person name="Detter J.C."/>
            <person name="Han C."/>
            <person name="Land M."/>
            <person name="Hauser L."/>
            <person name="Markowitz V."/>
            <person name="Cheng J.-F."/>
            <person name="Hugenholtz P."/>
            <person name="Woyke T."/>
            <person name="Wu D."/>
            <person name="Tindall B."/>
            <person name="Pomrenke H.G."/>
            <person name="Brambilla E."/>
            <person name="Klenk H.-P."/>
            <person name="Eisen J.A."/>
        </authorList>
    </citation>
    <scope>NUCLEOTIDE SEQUENCE [LARGE SCALE GENOMIC DNA]</scope>
    <source>
        <strain evidence="6">ATCC 51119 / DSM 12145 / JCM 21818 / LMG 10337 / NBRC 100064 / NCIMB 13643</strain>
    </source>
</reference>
<keyword evidence="3" id="KW-0804">Transcription</keyword>
<evidence type="ECO:0000313" key="6">
    <source>
        <dbReference type="Proteomes" id="UP000000310"/>
    </source>
</evidence>
<dbReference type="PANTHER" id="PTHR43280:SF27">
    <property type="entry name" value="TRANSCRIPTIONAL REGULATOR MTLR"/>
    <property type="match status" value="1"/>
</dbReference>
<dbReference type="SUPFAM" id="SSF46689">
    <property type="entry name" value="Homeodomain-like"/>
    <property type="match status" value="2"/>
</dbReference>
<evidence type="ECO:0000256" key="2">
    <source>
        <dbReference type="ARBA" id="ARBA00023125"/>
    </source>
</evidence>
<dbReference type="InterPro" id="IPR011051">
    <property type="entry name" value="RmlC_Cupin_sf"/>
</dbReference>
<dbReference type="KEGG" id="psn:Pedsa_1113"/>
<proteinExistence type="predicted"/>
<organism evidence="5 6">
    <name type="scientific">Pseudopedobacter saltans (strain ATCC 51119 / DSM 12145 / JCM 21818 / CCUG 39354 / LMG 10337 / NBRC 100064 / NCIMB 13643)</name>
    <name type="common">Pedobacter saltans</name>
    <dbReference type="NCBI Taxonomy" id="762903"/>
    <lineage>
        <taxon>Bacteria</taxon>
        <taxon>Pseudomonadati</taxon>
        <taxon>Bacteroidota</taxon>
        <taxon>Sphingobacteriia</taxon>
        <taxon>Sphingobacteriales</taxon>
        <taxon>Sphingobacteriaceae</taxon>
        <taxon>Pseudopedobacter</taxon>
    </lineage>
</organism>
<dbReference type="EMBL" id="CP002545">
    <property type="protein sequence ID" value="ADY51683.1"/>
    <property type="molecule type" value="Genomic_DNA"/>
</dbReference>
<dbReference type="GO" id="GO:0043565">
    <property type="term" value="F:sequence-specific DNA binding"/>
    <property type="evidence" value="ECO:0007669"/>
    <property type="project" value="InterPro"/>
</dbReference>
<evidence type="ECO:0000256" key="3">
    <source>
        <dbReference type="ARBA" id="ARBA00023163"/>
    </source>
</evidence>
<dbReference type="Pfam" id="PF12833">
    <property type="entry name" value="HTH_18"/>
    <property type="match status" value="1"/>
</dbReference>
<keyword evidence="1" id="KW-0805">Transcription regulation</keyword>
<dbReference type="Gene3D" id="2.60.120.10">
    <property type="entry name" value="Jelly Rolls"/>
    <property type="match status" value="1"/>
</dbReference>
<dbReference type="OrthoDB" id="1410704at2"/>
<gene>
    <name evidence="5" type="ordered locus">Pedsa_1113</name>
</gene>
<reference evidence="5 6" key="1">
    <citation type="journal article" date="2011" name="Stand. Genomic Sci.">
        <title>Complete genome sequence of the gliding, heparinolytic Pedobacter saltans type strain (113).</title>
        <authorList>
            <person name="Liolios K."/>
            <person name="Sikorski J."/>
            <person name="Lu M."/>
            <person name="Nolan M."/>
            <person name="Lapidus A."/>
            <person name="Lucas S."/>
            <person name="Hammon N."/>
            <person name="Deshpande S."/>
            <person name="Cheng J.F."/>
            <person name="Tapia R."/>
            <person name="Han C."/>
            <person name="Goodwin L."/>
            <person name="Pitluck S."/>
            <person name="Huntemann M."/>
            <person name="Ivanova N."/>
            <person name="Pagani I."/>
            <person name="Mavromatis K."/>
            <person name="Ovchinikova G."/>
            <person name="Pati A."/>
            <person name="Chen A."/>
            <person name="Palaniappan K."/>
            <person name="Land M."/>
            <person name="Hauser L."/>
            <person name="Brambilla E.M."/>
            <person name="Kotsyurbenko O."/>
            <person name="Rohde M."/>
            <person name="Tindall B.J."/>
            <person name="Abt B."/>
            <person name="Goker M."/>
            <person name="Detter J.C."/>
            <person name="Woyke T."/>
            <person name="Bristow J."/>
            <person name="Eisen J.A."/>
            <person name="Markowitz V."/>
            <person name="Hugenholtz P."/>
            <person name="Klenk H.P."/>
            <person name="Kyrpides N.C."/>
        </authorList>
    </citation>
    <scope>NUCLEOTIDE SEQUENCE [LARGE SCALE GENOMIC DNA]</scope>
    <source>
        <strain evidence="6">ATCC 51119 / DSM 12145 / JCM 21818 / LMG 10337 / NBRC 100064 / NCIMB 13643</strain>
    </source>
</reference>
<dbReference type="Pfam" id="PF02311">
    <property type="entry name" value="AraC_binding"/>
    <property type="match status" value="1"/>
</dbReference>
<dbReference type="Proteomes" id="UP000000310">
    <property type="component" value="Chromosome"/>
</dbReference>